<reference evidence="9 10" key="1">
    <citation type="submission" date="2020-08" db="EMBL/GenBank/DDBJ databases">
        <title>Complete Genome Sequence of Effusibacillus dendaii Strain skT53, Isolated from Farmland soil.</title>
        <authorList>
            <person name="Konishi T."/>
            <person name="Kawasaki H."/>
        </authorList>
    </citation>
    <scope>NUCLEOTIDE SEQUENCE [LARGE SCALE GENOMIC DNA]</scope>
    <source>
        <strain evidence="10">skT53</strain>
    </source>
</reference>
<comment type="similarity">
    <text evidence="7">Belongs to the class-II pyridoxal-phosphate-dependent aminotransferase family. Histidinol-phosphate aminotransferase subfamily.</text>
</comment>
<dbReference type="GO" id="GO:0004400">
    <property type="term" value="F:histidinol-phosphate transaminase activity"/>
    <property type="evidence" value="ECO:0007669"/>
    <property type="project" value="UniProtKB-UniRule"/>
</dbReference>
<comment type="subunit">
    <text evidence="2 7">Homodimer.</text>
</comment>
<dbReference type="InterPro" id="IPR015424">
    <property type="entry name" value="PyrdxlP-dep_Trfase"/>
</dbReference>
<dbReference type="PANTHER" id="PTHR43643:SF3">
    <property type="entry name" value="HISTIDINOL-PHOSPHATE AMINOTRANSFERASE"/>
    <property type="match status" value="1"/>
</dbReference>
<keyword evidence="7" id="KW-0028">Amino-acid biosynthesis</keyword>
<dbReference type="InterPro" id="IPR015421">
    <property type="entry name" value="PyrdxlP-dep_Trfase_major"/>
</dbReference>
<sequence>MSKDVLKFVRPSLHGLKPYIPGKPIAEVQKEFGLTEVVKLASNENPIGPSKHAQQAIQAALGDLHRYPDGGQLELKHELAKFYNISEDMIIVGNGSDEVITLFCTTFLEPGDEIIVPSPTFSEYMFGSTLMAGKTVEVPLREGFAYDLADFAKAITDRTRMIFLCVPNNPTGTYIKHAELESFLQNISPDILVVLDEAYNEYVESEDCAQGLEFLRKGYNVAVMRTFSKLYALAALRIGYTMAKPEVIGFVNRVREPFNVNHLAQVGAIAALHDKEHTESSRRVNSQGKRVLYEGFTKLGLRYIPTEANFILVNAGVDSMQLFQSLLKEGVIVRAGSFFGLPSWIRVSIGLPEENERLLQALAVSLQELKATV</sequence>
<keyword evidence="4 7" id="KW-0808">Transferase</keyword>
<dbReference type="InterPro" id="IPR005861">
    <property type="entry name" value="HisP_aminotrans"/>
</dbReference>
<evidence type="ECO:0000256" key="3">
    <source>
        <dbReference type="ARBA" id="ARBA00022576"/>
    </source>
</evidence>
<dbReference type="RefSeq" id="WP_200759071.1">
    <property type="nucleotide sequence ID" value="NZ_AP023366.1"/>
</dbReference>
<dbReference type="GO" id="GO:0030170">
    <property type="term" value="F:pyridoxal phosphate binding"/>
    <property type="evidence" value="ECO:0007669"/>
    <property type="project" value="InterPro"/>
</dbReference>
<feature type="domain" description="Aminotransferase class I/classII large" evidence="8">
    <location>
        <begin position="36"/>
        <end position="362"/>
    </location>
</feature>
<name>A0A7I8DGJ8_9BACL</name>
<keyword evidence="5 7" id="KW-0663">Pyridoxal phosphate</keyword>
<dbReference type="GO" id="GO:0000105">
    <property type="term" value="P:L-histidine biosynthetic process"/>
    <property type="evidence" value="ECO:0007669"/>
    <property type="project" value="UniProtKB-UniRule"/>
</dbReference>
<keyword evidence="10" id="KW-1185">Reference proteome</keyword>
<dbReference type="InterPro" id="IPR004839">
    <property type="entry name" value="Aminotransferase_I/II_large"/>
</dbReference>
<dbReference type="CDD" id="cd00609">
    <property type="entry name" value="AAT_like"/>
    <property type="match status" value="1"/>
</dbReference>
<dbReference type="SUPFAM" id="SSF53383">
    <property type="entry name" value="PLP-dependent transferases"/>
    <property type="match status" value="1"/>
</dbReference>
<dbReference type="KEGG" id="eff:skT53_34570"/>
<dbReference type="EMBL" id="AP023366">
    <property type="protein sequence ID" value="BCJ88472.1"/>
    <property type="molecule type" value="Genomic_DNA"/>
</dbReference>
<comment type="pathway">
    <text evidence="7">Amino-acid biosynthesis; L-histidine biosynthesis; L-histidine from 5-phospho-alpha-D-ribose 1-diphosphate: step 7/9.</text>
</comment>
<dbReference type="AlphaFoldDB" id="A0A7I8DGJ8"/>
<dbReference type="InterPro" id="IPR050106">
    <property type="entry name" value="HistidinolP_aminotransfase"/>
</dbReference>
<evidence type="ECO:0000256" key="1">
    <source>
        <dbReference type="ARBA" id="ARBA00001933"/>
    </source>
</evidence>
<dbReference type="Proteomes" id="UP000593802">
    <property type="component" value="Chromosome"/>
</dbReference>
<evidence type="ECO:0000256" key="7">
    <source>
        <dbReference type="HAMAP-Rule" id="MF_01023"/>
    </source>
</evidence>
<dbReference type="NCBIfam" id="TIGR01141">
    <property type="entry name" value="hisC"/>
    <property type="match status" value="1"/>
</dbReference>
<evidence type="ECO:0000256" key="4">
    <source>
        <dbReference type="ARBA" id="ARBA00022679"/>
    </source>
</evidence>
<dbReference type="HAMAP" id="MF_01023">
    <property type="entry name" value="HisC_aminotrans_2"/>
    <property type="match status" value="1"/>
</dbReference>
<gene>
    <name evidence="7 9" type="primary">hisC</name>
    <name evidence="9" type="ORF">skT53_34570</name>
</gene>
<dbReference type="EC" id="2.6.1.9" evidence="7"/>
<protein>
    <recommendedName>
        <fullName evidence="7">Histidinol-phosphate aminotransferase</fullName>
        <ecNumber evidence="7">2.6.1.9</ecNumber>
    </recommendedName>
    <alternativeName>
        <fullName evidence="7">Imidazole acetol-phosphate transaminase</fullName>
    </alternativeName>
</protein>
<feature type="modified residue" description="N6-(pyridoxal phosphate)lysine" evidence="7">
    <location>
        <position position="229"/>
    </location>
</feature>
<comment type="catalytic activity">
    <reaction evidence="7">
        <text>L-histidinol phosphate + 2-oxoglutarate = 3-(imidazol-4-yl)-2-oxopropyl phosphate + L-glutamate</text>
        <dbReference type="Rhea" id="RHEA:23744"/>
        <dbReference type="ChEBI" id="CHEBI:16810"/>
        <dbReference type="ChEBI" id="CHEBI:29985"/>
        <dbReference type="ChEBI" id="CHEBI:57766"/>
        <dbReference type="ChEBI" id="CHEBI:57980"/>
        <dbReference type="EC" id="2.6.1.9"/>
    </reaction>
</comment>
<keyword evidence="3 7" id="KW-0032">Aminotransferase</keyword>
<accession>A0A7I8DGJ8</accession>
<dbReference type="PANTHER" id="PTHR43643">
    <property type="entry name" value="HISTIDINOL-PHOSPHATE AMINOTRANSFERASE 2"/>
    <property type="match status" value="1"/>
</dbReference>
<dbReference type="InterPro" id="IPR015422">
    <property type="entry name" value="PyrdxlP-dep_Trfase_small"/>
</dbReference>
<keyword evidence="6 7" id="KW-0368">Histidine biosynthesis</keyword>
<evidence type="ECO:0000256" key="2">
    <source>
        <dbReference type="ARBA" id="ARBA00011738"/>
    </source>
</evidence>
<comment type="cofactor">
    <cofactor evidence="1 7">
        <name>pyridoxal 5'-phosphate</name>
        <dbReference type="ChEBI" id="CHEBI:597326"/>
    </cofactor>
</comment>
<dbReference type="Gene3D" id="3.90.1150.10">
    <property type="entry name" value="Aspartate Aminotransferase, domain 1"/>
    <property type="match status" value="1"/>
</dbReference>
<dbReference type="UniPathway" id="UPA00031">
    <property type="reaction ID" value="UER00012"/>
</dbReference>
<evidence type="ECO:0000256" key="6">
    <source>
        <dbReference type="ARBA" id="ARBA00023102"/>
    </source>
</evidence>
<organism evidence="9 10">
    <name type="scientific">Effusibacillus dendaii</name>
    <dbReference type="NCBI Taxonomy" id="2743772"/>
    <lineage>
        <taxon>Bacteria</taxon>
        <taxon>Bacillati</taxon>
        <taxon>Bacillota</taxon>
        <taxon>Bacilli</taxon>
        <taxon>Bacillales</taxon>
        <taxon>Alicyclobacillaceae</taxon>
        <taxon>Effusibacillus</taxon>
    </lineage>
</organism>
<evidence type="ECO:0000313" key="9">
    <source>
        <dbReference type="EMBL" id="BCJ88472.1"/>
    </source>
</evidence>
<evidence type="ECO:0000256" key="5">
    <source>
        <dbReference type="ARBA" id="ARBA00022898"/>
    </source>
</evidence>
<proteinExistence type="inferred from homology"/>
<dbReference type="Pfam" id="PF00155">
    <property type="entry name" value="Aminotran_1_2"/>
    <property type="match status" value="1"/>
</dbReference>
<evidence type="ECO:0000313" key="10">
    <source>
        <dbReference type="Proteomes" id="UP000593802"/>
    </source>
</evidence>
<dbReference type="Gene3D" id="3.40.640.10">
    <property type="entry name" value="Type I PLP-dependent aspartate aminotransferase-like (Major domain)"/>
    <property type="match status" value="1"/>
</dbReference>
<evidence type="ECO:0000259" key="8">
    <source>
        <dbReference type="Pfam" id="PF00155"/>
    </source>
</evidence>